<keyword evidence="2" id="KW-1185">Reference proteome</keyword>
<accession>A0A4P9W9E5</accession>
<evidence type="ECO:0000313" key="1">
    <source>
        <dbReference type="EMBL" id="RKO88103.1"/>
    </source>
</evidence>
<dbReference type="InterPro" id="IPR021463">
    <property type="entry name" value="Methyltransf_34"/>
</dbReference>
<reference evidence="2" key="1">
    <citation type="journal article" date="2018" name="Nat. Microbiol.">
        <title>Leveraging single-cell genomics to expand the fungal tree of life.</title>
        <authorList>
            <person name="Ahrendt S.R."/>
            <person name="Quandt C.A."/>
            <person name="Ciobanu D."/>
            <person name="Clum A."/>
            <person name="Salamov A."/>
            <person name="Andreopoulos B."/>
            <person name="Cheng J.F."/>
            <person name="Woyke T."/>
            <person name="Pelin A."/>
            <person name="Henrissat B."/>
            <person name="Reynolds N.K."/>
            <person name="Benny G.L."/>
            <person name="Smith M.E."/>
            <person name="James T.Y."/>
            <person name="Grigoriev I.V."/>
        </authorList>
    </citation>
    <scope>NUCLEOTIDE SEQUENCE [LARGE SCALE GENOMIC DNA]</scope>
</reference>
<sequence length="263" mass="28656">RERLRIIKQHFFNREYTAIFTNPDLLPVYAAEYIPGRALCYRSLFIRIKELRDVLSGRGQFVFCLGAGNGSEVVGIAAAMVGLRLAGGANAGGGASEPEVEVHCQDLSSYDPVMSLLDSAIRSTWSIPQSTLTLSTSVSDLLDGDPANQAALAAHLARAHLVTAMFVLNELLATSKSGFVKLVTALVTHMPKGSLLLVVDSAGSFSDAKVGAGQYKVYTLLDAVQGLEAVVKEDSVWYRYPDGLNYPTKIQNMRHFVRLYRRT</sequence>
<feature type="non-terminal residue" evidence="1">
    <location>
        <position position="1"/>
    </location>
</feature>
<gene>
    <name evidence="1" type="ORF">BDK51DRAFT_19192</name>
</gene>
<evidence type="ECO:0008006" key="3">
    <source>
        <dbReference type="Google" id="ProtNLM"/>
    </source>
</evidence>
<name>A0A4P9W9E5_9FUNG</name>
<dbReference type="Pfam" id="PF11312">
    <property type="entry name" value="Methyltransf_34"/>
    <property type="match status" value="1"/>
</dbReference>
<organism evidence="1 2">
    <name type="scientific">Blyttiomyces helicus</name>
    <dbReference type="NCBI Taxonomy" id="388810"/>
    <lineage>
        <taxon>Eukaryota</taxon>
        <taxon>Fungi</taxon>
        <taxon>Fungi incertae sedis</taxon>
        <taxon>Chytridiomycota</taxon>
        <taxon>Chytridiomycota incertae sedis</taxon>
        <taxon>Chytridiomycetes</taxon>
        <taxon>Chytridiomycetes incertae sedis</taxon>
        <taxon>Blyttiomyces</taxon>
    </lineage>
</organism>
<evidence type="ECO:0000313" key="2">
    <source>
        <dbReference type="Proteomes" id="UP000269721"/>
    </source>
</evidence>
<proteinExistence type="predicted"/>
<dbReference type="Proteomes" id="UP000269721">
    <property type="component" value="Unassembled WGS sequence"/>
</dbReference>
<dbReference type="AlphaFoldDB" id="A0A4P9W9E5"/>
<protein>
    <recommendedName>
        <fullName evidence="3">S-adenosyl-L-methionine-dependent methyltransferase</fullName>
    </recommendedName>
</protein>
<dbReference type="OrthoDB" id="6419443at2759"/>
<dbReference type="EMBL" id="KZ996942">
    <property type="protein sequence ID" value="RKO88103.1"/>
    <property type="molecule type" value="Genomic_DNA"/>
</dbReference>